<gene>
    <name evidence="2" type="ORF">MQN93_35450</name>
</gene>
<organism evidence="2 3">
    <name type="scientific">Streptomyces spinosisporus</name>
    <dbReference type="NCBI Taxonomy" id="2927582"/>
    <lineage>
        <taxon>Bacteria</taxon>
        <taxon>Bacillati</taxon>
        <taxon>Actinomycetota</taxon>
        <taxon>Actinomycetes</taxon>
        <taxon>Kitasatosporales</taxon>
        <taxon>Streptomycetaceae</taxon>
        <taxon>Streptomyces</taxon>
    </lineage>
</organism>
<keyword evidence="1" id="KW-0472">Membrane</keyword>
<evidence type="ECO:0000313" key="2">
    <source>
        <dbReference type="EMBL" id="MCI3245020.1"/>
    </source>
</evidence>
<name>A0ABS9XSU8_9ACTN</name>
<protein>
    <submittedName>
        <fullName evidence="2">DUF3995 domain-containing protein</fullName>
    </submittedName>
</protein>
<evidence type="ECO:0000256" key="1">
    <source>
        <dbReference type="SAM" id="Phobius"/>
    </source>
</evidence>
<dbReference type="InterPro" id="IPR025058">
    <property type="entry name" value="DUF3995"/>
</dbReference>
<dbReference type="Proteomes" id="UP001165270">
    <property type="component" value="Unassembled WGS sequence"/>
</dbReference>
<accession>A0ABS9XSU8</accession>
<keyword evidence="1" id="KW-1133">Transmembrane helix</keyword>
<feature type="transmembrane region" description="Helical" evidence="1">
    <location>
        <begin position="93"/>
        <end position="115"/>
    </location>
</feature>
<sequence length="212" mass="22839">MAALDKRALDPAPGKAHVAEGPWPVRLTVAFTLLYMSIHVYWAVGGTWGVPLAAQQNADAVRNANWVVSVIMLIGAAWVLALHHRFARRVSAWVVLTPLWGGAVICVSHAVFGFVTKSLYLAGVHDAVDFPKAAGVDATTLAHDHHVSAVRDLWLFEPSFLIQGLLLALVGWQFIRTAAARRTWSLSLLLGIAAVDVFGLLLSLGNMHVALG</sequence>
<feature type="transmembrane region" description="Helical" evidence="1">
    <location>
        <begin position="64"/>
        <end position="81"/>
    </location>
</feature>
<feature type="transmembrane region" description="Helical" evidence="1">
    <location>
        <begin position="184"/>
        <end position="204"/>
    </location>
</feature>
<proteinExistence type="predicted"/>
<dbReference type="Pfam" id="PF13160">
    <property type="entry name" value="DUF3995"/>
    <property type="match status" value="1"/>
</dbReference>
<reference evidence="2" key="1">
    <citation type="submission" date="2022-03" db="EMBL/GenBank/DDBJ databases">
        <title>Streptomyces 7R015 and 7R016 isolated from Barleria lupulina in Thailand.</title>
        <authorList>
            <person name="Kanchanasin P."/>
            <person name="Phongsopitanun W."/>
            <person name="Tanasupawat S."/>
        </authorList>
    </citation>
    <scope>NUCLEOTIDE SEQUENCE</scope>
    <source>
        <strain evidence="2">7R016</strain>
    </source>
</reference>
<feature type="transmembrane region" description="Helical" evidence="1">
    <location>
        <begin position="153"/>
        <end position="172"/>
    </location>
</feature>
<dbReference type="RefSeq" id="WP_242712758.1">
    <property type="nucleotide sequence ID" value="NZ_JALDAX010000018.1"/>
</dbReference>
<evidence type="ECO:0000313" key="3">
    <source>
        <dbReference type="Proteomes" id="UP001165270"/>
    </source>
</evidence>
<dbReference type="EMBL" id="JALDAX010000018">
    <property type="protein sequence ID" value="MCI3245020.1"/>
    <property type="molecule type" value="Genomic_DNA"/>
</dbReference>
<feature type="transmembrane region" description="Helical" evidence="1">
    <location>
        <begin position="25"/>
        <end position="44"/>
    </location>
</feature>
<keyword evidence="3" id="KW-1185">Reference proteome</keyword>
<keyword evidence="1" id="KW-0812">Transmembrane</keyword>
<comment type="caution">
    <text evidence="2">The sequence shown here is derived from an EMBL/GenBank/DDBJ whole genome shotgun (WGS) entry which is preliminary data.</text>
</comment>